<sequence length="171" mass="20357">MQEIILTKSLPESEKINKYLQVLQKYFKIHHPQQERKEEGSEKEEDVKSDSEKYFITTKILKAAPVRYLITAMNILEFIKEKPSILSWTPDGEIVYKGKHLPRTNIVKFVVDLLHNRKQFPADSKEFHLSLKEINVPTSYIMNKKYFQNISILEQKKSKRMYAKRDDWILI</sequence>
<organism evidence="1 2">
    <name type="scientific">Caerostris darwini</name>
    <dbReference type="NCBI Taxonomy" id="1538125"/>
    <lineage>
        <taxon>Eukaryota</taxon>
        <taxon>Metazoa</taxon>
        <taxon>Ecdysozoa</taxon>
        <taxon>Arthropoda</taxon>
        <taxon>Chelicerata</taxon>
        <taxon>Arachnida</taxon>
        <taxon>Araneae</taxon>
        <taxon>Araneomorphae</taxon>
        <taxon>Entelegynae</taxon>
        <taxon>Araneoidea</taxon>
        <taxon>Araneidae</taxon>
        <taxon>Caerostris</taxon>
    </lineage>
</organism>
<dbReference type="EMBL" id="BPLQ01001718">
    <property type="protein sequence ID" value="GIX84447.1"/>
    <property type="molecule type" value="Genomic_DNA"/>
</dbReference>
<dbReference type="AlphaFoldDB" id="A0AAV4NMH0"/>
<name>A0AAV4NMH0_9ARAC</name>
<accession>A0AAV4NMH0</accession>
<comment type="caution">
    <text evidence="1">The sequence shown here is derived from an EMBL/GenBank/DDBJ whole genome shotgun (WGS) entry which is preliminary data.</text>
</comment>
<reference evidence="1 2" key="1">
    <citation type="submission" date="2021-06" db="EMBL/GenBank/DDBJ databases">
        <title>Caerostris darwini draft genome.</title>
        <authorList>
            <person name="Kono N."/>
            <person name="Arakawa K."/>
        </authorList>
    </citation>
    <scope>NUCLEOTIDE SEQUENCE [LARGE SCALE GENOMIC DNA]</scope>
</reference>
<protein>
    <submittedName>
        <fullName evidence="1">Uncharacterized protein</fullName>
    </submittedName>
</protein>
<evidence type="ECO:0000313" key="1">
    <source>
        <dbReference type="EMBL" id="GIX84447.1"/>
    </source>
</evidence>
<evidence type="ECO:0000313" key="2">
    <source>
        <dbReference type="Proteomes" id="UP001054837"/>
    </source>
</evidence>
<dbReference type="Proteomes" id="UP001054837">
    <property type="component" value="Unassembled WGS sequence"/>
</dbReference>
<proteinExistence type="predicted"/>
<keyword evidence="2" id="KW-1185">Reference proteome</keyword>
<gene>
    <name evidence="1" type="primary">AVEN_251373_1</name>
    <name evidence="1" type="ORF">CDAR_620671</name>
</gene>